<dbReference type="Proteomes" id="UP000483820">
    <property type="component" value="Chromosome X"/>
</dbReference>
<dbReference type="CTD" id="78777544"/>
<dbReference type="AlphaFoldDB" id="A0A6A5FUW8"/>
<sequence>MSQNQAYQFAIIPCQTDGTLTDGEYKKERPTKDEILDKEYDIYLQTHNEEFDTPPMNYEEYEKFIEEQVEKERSRHLPTEHSTSITTNVQSEPSFAPLLYLPIPLPTHPTYFMPPTSNSLHVPQQEMKFHQLSQLHHLQYGSRSSLAPVDTSSQKSADNPIRLEGALATHQAQPAVGPHAIAKNTPLFAPSCCILL</sequence>
<evidence type="ECO:0000313" key="2">
    <source>
        <dbReference type="Proteomes" id="UP000483820"/>
    </source>
</evidence>
<accession>A0A6A5FUW8</accession>
<dbReference type="EMBL" id="WUAV01000006">
    <property type="protein sequence ID" value="KAF1746259.1"/>
    <property type="molecule type" value="Genomic_DNA"/>
</dbReference>
<gene>
    <name evidence="1" type="ORF">GCK72_022712</name>
</gene>
<evidence type="ECO:0000313" key="1">
    <source>
        <dbReference type="EMBL" id="KAF1746259.1"/>
    </source>
</evidence>
<organism evidence="1 2">
    <name type="scientific">Caenorhabditis remanei</name>
    <name type="common">Caenorhabditis vulgaris</name>
    <dbReference type="NCBI Taxonomy" id="31234"/>
    <lineage>
        <taxon>Eukaryota</taxon>
        <taxon>Metazoa</taxon>
        <taxon>Ecdysozoa</taxon>
        <taxon>Nematoda</taxon>
        <taxon>Chromadorea</taxon>
        <taxon>Rhabditida</taxon>
        <taxon>Rhabditina</taxon>
        <taxon>Rhabditomorpha</taxon>
        <taxon>Rhabditoidea</taxon>
        <taxon>Rhabditidae</taxon>
        <taxon>Peloderinae</taxon>
        <taxon>Caenorhabditis</taxon>
    </lineage>
</organism>
<dbReference type="RefSeq" id="XP_053578579.1">
    <property type="nucleotide sequence ID" value="XM_053735013.1"/>
</dbReference>
<protein>
    <submittedName>
        <fullName evidence="1">Uncharacterized protein</fullName>
    </submittedName>
</protein>
<comment type="caution">
    <text evidence="1">The sequence shown here is derived from an EMBL/GenBank/DDBJ whole genome shotgun (WGS) entry which is preliminary data.</text>
</comment>
<dbReference type="GeneID" id="78777544"/>
<proteinExistence type="predicted"/>
<dbReference type="KEGG" id="crq:GCK72_022712"/>
<reference evidence="1 2" key="1">
    <citation type="submission" date="2019-12" db="EMBL/GenBank/DDBJ databases">
        <title>Chromosome-level assembly of the Caenorhabditis remanei genome.</title>
        <authorList>
            <person name="Teterina A.A."/>
            <person name="Willis J.H."/>
            <person name="Phillips P.C."/>
        </authorList>
    </citation>
    <scope>NUCLEOTIDE SEQUENCE [LARGE SCALE GENOMIC DNA]</scope>
    <source>
        <strain evidence="1 2">PX506</strain>
        <tissue evidence="1">Whole organism</tissue>
    </source>
</reference>
<name>A0A6A5FUW8_CAERE</name>